<keyword evidence="1" id="KW-0732">Signal</keyword>
<dbReference type="AlphaFoldDB" id="A0A814P5Q8"/>
<gene>
    <name evidence="2" type="ORF">BJG266_LOCUS18013</name>
    <name evidence="3" type="ORF">QVE165_LOCUS20421</name>
</gene>
<dbReference type="Proteomes" id="UP000663877">
    <property type="component" value="Unassembled WGS sequence"/>
</dbReference>
<dbReference type="EMBL" id="CAJNOM010000128">
    <property type="protein sequence ID" value="CAF1103278.1"/>
    <property type="molecule type" value="Genomic_DNA"/>
</dbReference>
<dbReference type="Proteomes" id="UP000663832">
    <property type="component" value="Unassembled WGS sequence"/>
</dbReference>
<comment type="caution">
    <text evidence="3">The sequence shown here is derived from an EMBL/GenBank/DDBJ whole genome shotgun (WGS) entry which is preliminary data.</text>
</comment>
<sequence>MLWILAIFLLCFDGSDSITIGKIENHIMIGNVKYSLFNQTYDQCICEMSKLNGLVSALNYFSSNQTCQLFDYNISSVFLKRNLNSTFIFINQSSIEIINIESYTRLRQQAHPLLVPQPLQQAQPLHLPQQAQPLRLLQQAHLLRLRQLLQQVHPLQLLQPRQPAHPRLLPQQAQPL</sequence>
<feature type="chain" id="PRO_5036410589" description="Apple domain-containing protein" evidence="1">
    <location>
        <begin position="18"/>
        <end position="176"/>
    </location>
</feature>
<evidence type="ECO:0000313" key="2">
    <source>
        <dbReference type="EMBL" id="CAF1040008.1"/>
    </source>
</evidence>
<evidence type="ECO:0008006" key="5">
    <source>
        <dbReference type="Google" id="ProtNLM"/>
    </source>
</evidence>
<evidence type="ECO:0000313" key="3">
    <source>
        <dbReference type="EMBL" id="CAF1103278.1"/>
    </source>
</evidence>
<keyword evidence="4" id="KW-1185">Reference proteome</keyword>
<accession>A0A814P5Q8</accession>
<name>A0A814P5Q8_9BILA</name>
<organism evidence="3 4">
    <name type="scientific">Adineta steineri</name>
    <dbReference type="NCBI Taxonomy" id="433720"/>
    <lineage>
        <taxon>Eukaryota</taxon>
        <taxon>Metazoa</taxon>
        <taxon>Spiralia</taxon>
        <taxon>Gnathifera</taxon>
        <taxon>Rotifera</taxon>
        <taxon>Eurotatoria</taxon>
        <taxon>Bdelloidea</taxon>
        <taxon>Adinetida</taxon>
        <taxon>Adinetidae</taxon>
        <taxon>Adineta</taxon>
    </lineage>
</organism>
<dbReference type="EMBL" id="CAJNOI010000090">
    <property type="protein sequence ID" value="CAF1040008.1"/>
    <property type="molecule type" value="Genomic_DNA"/>
</dbReference>
<protein>
    <recommendedName>
        <fullName evidence="5">Apple domain-containing protein</fullName>
    </recommendedName>
</protein>
<evidence type="ECO:0000313" key="4">
    <source>
        <dbReference type="Proteomes" id="UP000663832"/>
    </source>
</evidence>
<proteinExistence type="predicted"/>
<reference evidence="3" key="1">
    <citation type="submission" date="2021-02" db="EMBL/GenBank/DDBJ databases">
        <authorList>
            <person name="Nowell W R."/>
        </authorList>
    </citation>
    <scope>NUCLEOTIDE SEQUENCE</scope>
</reference>
<evidence type="ECO:0000256" key="1">
    <source>
        <dbReference type="SAM" id="SignalP"/>
    </source>
</evidence>
<feature type="signal peptide" evidence="1">
    <location>
        <begin position="1"/>
        <end position="17"/>
    </location>
</feature>